<dbReference type="Proteomes" id="UP000005713">
    <property type="component" value="Unassembled WGS sequence"/>
</dbReference>
<evidence type="ECO:0000313" key="6">
    <source>
        <dbReference type="EMBL" id="EBA06470.1"/>
    </source>
</evidence>
<dbReference type="eggNOG" id="COG0730">
    <property type="taxonomic scope" value="Bacteria"/>
</dbReference>
<dbReference type="EMBL" id="AAYA01000015">
    <property type="protein sequence ID" value="EBA06470.1"/>
    <property type="molecule type" value="Genomic_DNA"/>
</dbReference>
<feature type="transmembrane region" description="Helical" evidence="5">
    <location>
        <begin position="53"/>
        <end position="74"/>
    </location>
</feature>
<keyword evidence="5" id="KW-1003">Cell membrane</keyword>
<evidence type="ECO:0000256" key="1">
    <source>
        <dbReference type="ARBA" id="ARBA00004141"/>
    </source>
</evidence>
<gene>
    <name evidence="6" type="ORF">SSE37_14744</name>
</gene>
<comment type="subcellular location">
    <subcellularLocation>
        <location evidence="5">Cell membrane</location>
        <topology evidence="5">Multi-pass membrane protein</topology>
    </subcellularLocation>
    <subcellularLocation>
        <location evidence="1">Membrane</location>
        <topology evidence="1">Multi-pass membrane protein</topology>
    </subcellularLocation>
</comment>
<feature type="transmembrane region" description="Helical" evidence="5">
    <location>
        <begin position="217"/>
        <end position="242"/>
    </location>
</feature>
<accession>A3K8N2</accession>
<evidence type="ECO:0000256" key="2">
    <source>
        <dbReference type="ARBA" id="ARBA00022692"/>
    </source>
</evidence>
<feature type="transmembrane region" description="Helical" evidence="5">
    <location>
        <begin position="30"/>
        <end position="46"/>
    </location>
</feature>
<dbReference type="AlphaFoldDB" id="A3K8N2"/>
<evidence type="ECO:0000313" key="7">
    <source>
        <dbReference type="Proteomes" id="UP000005713"/>
    </source>
</evidence>
<keyword evidence="4 5" id="KW-0472">Membrane</keyword>
<dbReference type="PANTHER" id="PTHR43483:SF3">
    <property type="entry name" value="MEMBRANE TRANSPORTER PROTEIN HI_0806-RELATED"/>
    <property type="match status" value="1"/>
</dbReference>
<dbReference type="InterPro" id="IPR002781">
    <property type="entry name" value="TM_pro_TauE-like"/>
</dbReference>
<feature type="transmembrane region" description="Helical" evidence="5">
    <location>
        <begin position="150"/>
        <end position="176"/>
    </location>
</feature>
<proteinExistence type="inferred from homology"/>
<dbReference type="OrthoDB" id="457670at2"/>
<sequence>MFDPSLLPILLILLATGAFAGLLSGLLGIGGGIFLVPVLLFIFRGLGVSDTIVMQLCVGTSTATIVATSIRSVWAHHRRGAVEVAILRAWAPWLAAGAILGVLTATSLKSDTLMLIFGGLATLMGIYMLAGNPDWRLGNEHPGPRVYVPYSGTMGFVCAMIGIGGGTFGVPALTAYGTPINRAIATSAGFGLLISLPASVTYLLASPKDLTLPPFTMGLVSLPAFIAITAMTFLTVPIGARLTHVLPTGRLRQVFALFIILAAMNMLRKALF</sequence>
<evidence type="ECO:0000256" key="4">
    <source>
        <dbReference type="ARBA" id="ARBA00023136"/>
    </source>
</evidence>
<keyword evidence="2 5" id="KW-0812">Transmembrane</keyword>
<keyword evidence="3 5" id="KW-1133">Transmembrane helix</keyword>
<feature type="transmembrane region" description="Helical" evidence="5">
    <location>
        <begin position="112"/>
        <end position="130"/>
    </location>
</feature>
<feature type="transmembrane region" description="Helical" evidence="5">
    <location>
        <begin position="86"/>
        <end position="105"/>
    </location>
</feature>
<feature type="transmembrane region" description="Helical" evidence="5">
    <location>
        <begin position="183"/>
        <end position="205"/>
    </location>
</feature>
<keyword evidence="7" id="KW-1185">Reference proteome</keyword>
<feature type="transmembrane region" description="Helical" evidence="5">
    <location>
        <begin position="254"/>
        <end position="271"/>
    </location>
</feature>
<evidence type="ECO:0000256" key="3">
    <source>
        <dbReference type="ARBA" id="ARBA00022989"/>
    </source>
</evidence>
<name>A3K8N2_SAGS3</name>
<comment type="similarity">
    <text evidence="5">Belongs to the 4-toluene sulfonate uptake permease (TSUP) (TC 2.A.102) family.</text>
</comment>
<dbReference type="RefSeq" id="WP_005862461.1">
    <property type="nucleotide sequence ID" value="NZ_AAYA01000015.1"/>
</dbReference>
<dbReference type="GO" id="GO:0005886">
    <property type="term" value="C:plasma membrane"/>
    <property type="evidence" value="ECO:0007669"/>
    <property type="project" value="UniProtKB-SubCell"/>
</dbReference>
<evidence type="ECO:0000256" key="5">
    <source>
        <dbReference type="RuleBase" id="RU363041"/>
    </source>
</evidence>
<dbReference type="Pfam" id="PF01925">
    <property type="entry name" value="TauE"/>
    <property type="match status" value="1"/>
</dbReference>
<organism evidence="6 7">
    <name type="scientific">Sagittula stellata (strain ATCC 700073 / DSM 11524 / E-37)</name>
    <dbReference type="NCBI Taxonomy" id="388399"/>
    <lineage>
        <taxon>Bacteria</taxon>
        <taxon>Pseudomonadati</taxon>
        <taxon>Pseudomonadota</taxon>
        <taxon>Alphaproteobacteria</taxon>
        <taxon>Rhodobacterales</taxon>
        <taxon>Roseobacteraceae</taxon>
        <taxon>Sagittula</taxon>
    </lineage>
</organism>
<reference evidence="6 7" key="1">
    <citation type="submission" date="2006-06" db="EMBL/GenBank/DDBJ databases">
        <authorList>
            <person name="Moran M.A."/>
            <person name="Ferriera S."/>
            <person name="Johnson J."/>
            <person name="Kravitz S."/>
            <person name="Beeson K."/>
            <person name="Sutton G."/>
            <person name="Rogers Y.-H."/>
            <person name="Friedman R."/>
            <person name="Frazier M."/>
            <person name="Venter J.C."/>
        </authorList>
    </citation>
    <scope>NUCLEOTIDE SEQUENCE [LARGE SCALE GENOMIC DNA]</scope>
    <source>
        <strain evidence="6 7">E-37</strain>
    </source>
</reference>
<protein>
    <recommendedName>
        <fullName evidence="5">Probable membrane transporter protein</fullName>
    </recommendedName>
</protein>
<dbReference type="PANTHER" id="PTHR43483">
    <property type="entry name" value="MEMBRANE TRANSPORTER PROTEIN HI_0806-RELATED"/>
    <property type="match status" value="1"/>
</dbReference>
<comment type="caution">
    <text evidence="6">The sequence shown here is derived from an EMBL/GenBank/DDBJ whole genome shotgun (WGS) entry which is preliminary data.</text>
</comment>